<dbReference type="VEuPathDB" id="FungiDB:P175DRAFT_0558189"/>
<reference evidence="2 3" key="1">
    <citation type="journal article" date="2018" name="Proc. Natl. Acad. Sci. U.S.A.">
        <title>Linking secondary metabolites to gene clusters through genome sequencing of six diverse Aspergillus species.</title>
        <authorList>
            <person name="Kaerboelling I."/>
            <person name="Vesth T.C."/>
            <person name="Frisvad J.C."/>
            <person name="Nybo J.L."/>
            <person name="Theobald S."/>
            <person name="Kuo A."/>
            <person name="Bowyer P."/>
            <person name="Matsuda Y."/>
            <person name="Mondo S."/>
            <person name="Lyhne E.K."/>
            <person name="Kogle M.E."/>
            <person name="Clum A."/>
            <person name="Lipzen A."/>
            <person name="Salamov A."/>
            <person name="Ngan C.Y."/>
            <person name="Daum C."/>
            <person name="Chiniquy J."/>
            <person name="Barry K."/>
            <person name="LaButti K."/>
            <person name="Haridas S."/>
            <person name="Simmons B.A."/>
            <person name="Magnuson J.K."/>
            <person name="Mortensen U.H."/>
            <person name="Larsen T.O."/>
            <person name="Grigoriev I.V."/>
            <person name="Baker S.E."/>
            <person name="Andersen M.R."/>
        </authorList>
    </citation>
    <scope>NUCLEOTIDE SEQUENCE [LARGE SCALE GENOMIC DNA]</scope>
    <source>
        <strain evidence="2 3">IBT 24754</strain>
    </source>
</reference>
<sequence length="178" mass="19309">MVPTTLTGLIQLSRRIFLDLLHLTSQPTSKLAITLAGRDRRRIVDSGASSAKSRESDASTGTTDSIGESTTKLPLYQFHPSTLGFSGHRGSQRNPPPGTNWRYQTEDSQGSGLLRVGVPDLINCSSSTLRISGSSHRLLRLDDHDTNDSMIGVWAGHHSATNNEVQIGIRRSRGFGVT</sequence>
<protein>
    <submittedName>
        <fullName evidence="2">Uncharacterized protein</fullName>
    </submittedName>
</protein>
<feature type="region of interest" description="Disordered" evidence="1">
    <location>
        <begin position="44"/>
        <end position="71"/>
    </location>
</feature>
<accession>A0A2T5LUN0</accession>
<evidence type="ECO:0000313" key="2">
    <source>
        <dbReference type="EMBL" id="PTU19996.1"/>
    </source>
</evidence>
<evidence type="ECO:0000313" key="3">
    <source>
        <dbReference type="Proteomes" id="UP000244073"/>
    </source>
</evidence>
<dbReference type="RefSeq" id="XP_040751388.1">
    <property type="nucleotide sequence ID" value="XM_040900827.1"/>
</dbReference>
<proteinExistence type="predicted"/>
<organism evidence="2 3">
    <name type="scientific">Aspergillus ochraceoroseus IBT 24754</name>
    <dbReference type="NCBI Taxonomy" id="1392256"/>
    <lineage>
        <taxon>Eukaryota</taxon>
        <taxon>Fungi</taxon>
        <taxon>Dikarya</taxon>
        <taxon>Ascomycota</taxon>
        <taxon>Pezizomycotina</taxon>
        <taxon>Eurotiomycetes</taxon>
        <taxon>Eurotiomycetidae</taxon>
        <taxon>Eurotiales</taxon>
        <taxon>Aspergillaceae</taxon>
        <taxon>Aspergillus</taxon>
        <taxon>Aspergillus subgen. Nidulantes</taxon>
    </lineage>
</organism>
<dbReference type="GeneID" id="63817711"/>
<feature type="compositionally biased region" description="Polar residues" evidence="1">
    <location>
        <begin position="58"/>
        <end position="71"/>
    </location>
</feature>
<dbReference type="AlphaFoldDB" id="A0A2T5LUN0"/>
<gene>
    <name evidence="2" type="ORF">P175DRAFT_0558189</name>
</gene>
<name>A0A2T5LUN0_9EURO</name>
<feature type="region of interest" description="Disordered" evidence="1">
    <location>
        <begin position="84"/>
        <end position="106"/>
    </location>
</feature>
<dbReference type="Proteomes" id="UP000244073">
    <property type="component" value="Unassembled WGS sequence"/>
</dbReference>
<dbReference type="EMBL" id="MSFN02000005">
    <property type="protein sequence ID" value="PTU19996.1"/>
    <property type="molecule type" value="Genomic_DNA"/>
</dbReference>
<evidence type="ECO:0000256" key="1">
    <source>
        <dbReference type="SAM" id="MobiDB-lite"/>
    </source>
</evidence>
<comment type="caution">
    <text evidence="2">The sequence shown here is derived from an EMBL/GenBank/DDBJ whole genome shotgun (WGS) entry which is preliminary data.</text>
</comment>